<gene>
    <name evidence="9" type="ORF">IAC56_01775</name>
</gene>
<reference evidence="9" key="2">
    <citation type="journal article" date="2021" name="PeerJ">
        <title>Extensive microbial diversity within the chicken gut microbiome revealed by metagenomics and culture.</title>
        <authorList>
            <person name="Gilroy R."/>
            <person name="Ravi A."/>
            <person name="Getino M."/>
            <person name="Pursley I."/>
            <person name="Horton D.L."/>
            <person name="Alikhan N.F."/>
            <person name="Baker D."/>
            <person name="Gharbi K."/>
            <person name="Hall N."/>
            <person name="Watson M."/>
            <person name="Adriaenssens E.M."/>
            <person name="Foster-Nyarko E."/>
            <person name="Jarju S."/>
            <person name="Secka A."/>
            <person name="Antonio M."/>
            <person name="Oren A."/>
            <person name="Chaudhuri R.R."/>
            <person name="La Ragione R."/>
            <person name="Hildebrand F."/>
            <person name="Pallen M.J."/>
        </authorList>
    </citation>
    <scope>NUCLEOTIDE SEQUENCE</scope>
    <source>
        <strain evidence="9">7463</strain>
    </source>
</reference>
<dbReference type="GO" id="GO:0005886">
    <property type="term" value="C:plasma membrane"/>
    <property type="evidence" value="ECO:0007669"/>
    <property type="project" value="UniProtKB-SubCell"/>
</dbReference>
<feature type="transmembrane region" description="Helical" evidence="8">
    <location>
        <begin position="194"/>
        <end position="215"/>
    </location>
</feature>
<reference evidence="9" key="1">
    <citation type="submission" date="2020-10" db="EMBL/GenBank/DDBJ databases">
        <authorList>
            <person name="Gilroy R."/>
        </authorList>
    </citation>
    <scope>NUCLEOTIDE SEQUENCE</scope>
    <source>
        <strain evidence="9">7463</strain>
    </source>
</reference>
<keyword evidence="3" id="KW-1003">Cell membrane</keyword>
<organism evidence="9 10">
    <name type="scientific">Candidatus Aphodousia faecigallinarum</name>
    <dbReference type="NCBI Taxonomy" id="2840677"/>
    <lineage>
        <taxon>Bacteria</taxon>
        <taxon>Pseudomonadati</taxon>
        <taxon>Pseudomonadota</taxon>
        <taxon>Betaproteobacteria</taxon>
        <taxon>Burkholderiales</taxon>
        <taxon>Sutterellaceae</taxon>
        <taxon>Sutterellaceae incertae sedis</taxon>
        <taxon>Candidatus Aphodousia</taxon>
    </lineage>
</organism>
<dbReference type="PANTHER" id="PTHR33508">
    <property type="entry name" value="UPF0056 MEMBRANE PROTEIN YHCE"/>
    <property type="match status" value="1"/>
</dbReference>
<dbReference type="AlphaFoldDB" id="A0A9D1IH76"/>
<dbReference type="EMBL" id="DVMY01000031">
    <property type="protein sequence ID" value="HIU36993.1"/>
    <property type="molecule type" value="Genomic_DNA"/>
</dbReference>
<comment type="subcellular location">
    <subcellularLocation>
        <location evidence="1">Cell inner membrane</location>
        <topology evidence="1">Multi-pass membrane protein</topology>
    </subcellularLocation>
    <subcellularLocation>
        <location evidence="8">Cell membrane</location>
        <topology evidence="8">Multi-pass membrane protein</topology>
    </subcellularLocation>
</comment>
<keyword evidence="4" id="KW-0997">Cell inner membrane</keyword>
<evidence type="ECO:0000256" key="7">
    <source>
        <dbReference type="ARBA" id="ARBA00023136"/>
    </source>
</evidence>
<evidence type="ECO:0000313" key="9">
    <source>
        <dbReference type="EMBL" id="HIU36993.1"/>
    </source>
</evidence>
<protein>
    <recommendedName>
        <fullName evidence="8">UPF0056 membrane protein</fullName>
    </recommendedName>
</protein>
<feature type="transmembrane region" description="Helical" evidence="8">
    <location>
        <begin position="117"/>
        <end position="140"/>
    </location>
</feature>
<accession>A0A9D1IH76</accession>
<comment type="caution">
    <text evidence="9">The sequence shown here is derived from an EMBL/GenBank/DDBJ whole genome shotgun (WGS) entry which is preliminary data.</text>
</comment>
<proteinExistence type="inferred from homology"/>
<evidence type="ECO:0000256" key="4">
    <source>
        <dbReference type="ARBA" id="ARBA00022519"/>
    </source>
</evidence>
<keyword evidence="6 8" id="KW-1133">Transmembrane helix</keyword>
<name>A0A9D1IH76_9BURK</name>
<dbReference type="PANTHER" id="PTHR33508:SF2">
    <property type="entry name" value="UPF0056 INNER MEMBRANE PROTEIN MARC"/>
    <property type="match status" value="1"/>
</dbReference>
<dbReference type="NCBIfam" id="NF008228">
    <property type="entry name" value="PRK10995.1"/>
    <property type="match status" value="1"/>
</dbReference>
<dbReference type="Proteomes" id="UP000824083">
    <property type="component" value="Unassembled WGS sequence"/>
</dbReference>
<dbReference type="Pfam" id="PF01914">
    <property type="entry name" value="MarC"/>
    <property type="match status" value="1"/>
</dbReference>
<evidence type="ECO:0000256" key="2">
    <source>
        <dbReference type="ARBA" id="ARBA00009784"/>
    </source>
</evidence>
<evidence type="ECO:0000256" key="3">
    <source>
        <dbReference type="ARBA" id="ARBA00022475"/>
    </source>
</evidence>
<dbReference type="NCBIfam" id="TIGR00427">
    <property type="entry name" value="NAAT family transporter"/>
    <property type="match status" value="1"/>
</dbReference>
<sequence>MSLEIFHLQYFLGGLVSLLVITNPPSKIPLFISLTQGMDEAQRKSQAKWAAIYAGIIMFVSLLAGNLLLAFFGISYGALRIAGGFMVAVIGYQMLFGQQTPSPNKAPLVRRDREDYAFFPIAMPMIAGPGTMAVIIGFSTEIAEYPHWEDQAGTFFMMTLAIIFCSLVCWAVMRSADFCARKLGPSGTIIISKLMGFLLVCIGVQFIGSGIRAFATGG</sequence>
<evidence type="ECO:0000256" key="6">
    <source>
        <dbReference type="ARBA" id="ARBA00022989"/>
    </source>
</evidence>
<feature type="transmembrane region" description="Helical" evidence="8">
    <location>
        <begin position="47"/>
        <end position="72"/>
    </location>
</feature>
<evidence type="ECO:0000313" key="10">
    <source>
        <dbReference type="Proteomes" id="UP000824083"/>
    </source>
</evidence>
<keyword evidence="7 8" id="KW-0472">Membrane</keyword>
<comment type="similarity">
    <text evidence="2 8">Belongs to the UPF0056 (MarC) family.</text>
</comment>
<feature type="transmembrane region" description="Helical" evidence="8">
    <location>
        <begin position="152"/>
        <end position="173"/>
    </location>
</feature>
<feature type="transmembrane region" description="Helical" evidence="8">
    <location>
        <begin position="6"/>
        <end position="26"/>
    </location>
</feature>
<dbReference type="InterPro" id="IPR002771">
    <property type="entry name" value="Multi_antbiot-R_MarC"/>
</dbReference>
<evidence type="ECO:0000256" key="8">
    <source>
        <dbReference type="RuleBase" id="RU362048"/>
    </source>
</evidence>
<evidence type="ECO:0000256" key="1">
    <source>
        <dbReference type="ARBA" id="ARBA00004429"/>
    </source>
</evidence>
<feature type="transmembrane region" description="Helical" evidence="8">
    <location>
        <begin position="78"/>
        <end position="96"/>
    </location>
</feature>
<keyword evidence="5 8" id="KW-0812">Transmembrane</keyword>
<evidence type="ECO:0000256" key="5">
    <source>
        <dbReference type="ARBA" id="ARBA00022692"/>
    </source>
</evidence>